<dbReference type="Proteomes" id="UP001221898">
    <property type="component" value="Unassembled WGS sequence"/>
</dbReference>
<reference evidence="2" key="1">
    <citation type="journal article" date="2023" name="Science">
        <title>Genome structures resolve the early diversification of teleost fishes.</title>
        <authorList>
            <person name="Parey E."/>
            <person name="Louis A."/>
            <person name="Montfort J."/>
            <person name="Bouchez O."/>
            <person name="Roques C."/>
            <person name="Iampietro C."/>
            <person name="Lluch J."/>
            <person name="Castinel A."/>
            <person name="Donnadieu C."/>
            <person name="Desvignes T."/>
            <person name="Floi Bucao C."/>
            <person name="Jouanno E."/>
            <person name="Wen M."/>
            <person name="Mejri S."/>
            <person name="Dirks R."/>
            <person name="Jansen H."/>
            <person name="Henkel C."/>
            <person name="Chen W.J."/>
            <person name="Zahm M."/>
            <person name="Cabau C."/>
            <person name="Klopp C."/>
            <person name="Thompson A.W."/>
            <person name="Robinson-Rechavi M."/>
            <person name="Braasch I."/>
            <person name="Lecointre G."/>
            <person name="Bobe J."/>
            <person name="Postlethwait J.H."/>
            <person name="Berthelot C."/>
            <person name="Roest Crollius H."/>
            <person name="Guiguen Y."/>
        </authorList>
    </citation>
    <scope>NUCLEOTIDE SEQUENCE</scope>
    <source>
        <strain evidence="2">NC1722</strain>
    </source>
</reference>
<dbReference type="GO" id="GO:0004842">
    <property type="term" value="F:ubiquitin-protein transferase activity"/>
    <property type="evidence" value="ECO:0007669"/>
    <property type="project" value="TreeGrafter"/>
</dbReference>
<keyword evidence="1" id="KW-0880">Kelch repeat</keyword>
<gene>
    <name evidence="2" type="ORF">AAFF_G00308250</name>
</gene>
<dbReference type="GO" id="GO:0031463">
    <property type="term" value="C:Cul3-RING ubiquitin ligase complex"/>
    <property type="evidence" value="ECO:0007669"/>
    <property type="project" value="TreeGrafter"/>
</dbReference>
<dbReference type="Pfam" id="PF24681">
    <property type="entry name" value="Kelch_KLHDC2_KLHL20_DRC7"/>
    <property type="match status" value="1"/>
</dbReference>
<evidence type="ECO:0000313" key="2">
    <source>
        <dbReference type="EMBL" id="KAJ8405937.1"/>
    </source>
</evidence>
<proteinExistence type="predicted"/>
<accession>A0AAD7SPU9</accession>
<dbReference type="PANTHER" id="PTHR45632">
    <property type="entry name" value="LD33804P"/>
    <property type="match status" value="1"/>
</dbReference>
<protein>
    <submittedName>
        <fullName evidence="2">Uncharacterized protein</fullName>
    </submittedName>
</protein>
<dbReference type="SMART" id="SM00612">
    <property type="entry name" value="Kelch"/>
    <property type="match status" value="5"/>
</dbReference>
<dbReference type="SUPFAM" id="SSF117281">
    <property type="entry name" value="Kelch motif"/>
    <property type="match status" value="1"/>
</dbReference>
<dbReference type="PANTHER" id="PTHR45632:SF9">
    <property type="entry name" value="KELCH-LIKE PROTEIN 9 ISOFORM X1"/>
    <property type="match status" value="1"/>
</dbReference>
<dbReference type="GO" id="GO:0097602">
    <property type="term" value="F:cullin family protein binding"/>
    <property type="evidence" value="ECO:0007669"/>
    <property type="project" value="TreeGrafter"/>
</dbReference>
<dbReference type="EMBL" id="JAINUG010000045">
    <property type="protein sequence ID" value="KAJ8405937.1"/>
    <property type="molecule type" value="Genomic_DNA"/>
</dbReference>
<keyword evidence="3" id="KW-1185">Reference proteome</keyword>
<dbReference type="InterPro" id="IPR006652">
    <property type="entry name" value="Kelch_1"/>
</dbReference>
<evidence type="ECO:0000313" key="3">
    <source>
        <dbReference type="Proteomes" id="UP001221898"/>
    </source>
</evidence>
<dbReference type="InterPro" id="IPR015915">
    <property type="entry name" value="Kelch-typ_b-propeller"/>
</dbReference>
<dbReference type="Gene3D" id="2.120.10.80">
    <property type="entry name" value="Kelch-type beta propeller"/>
    <property type="match status" value="1"/>
</dbReference>
<dbReference type="GO" id="GO:0016567">
    <property type="term" value="P:protein ubiquitination"/>
    <property type="evidence" value="ECO:0007669"/>
    <property type="project" value="TreeGrafter"/>
</dbReference>
<sequence>MPPAELLRISQTDDALRSDPACTQLLLEASAYQTLPFLQPALQSARTRIRSDSAHVVTLGGVARQQLVVGRRLLLHDDEAGGWRALRPMEEARYQHGAALLGGFLFVAGGQSEYDTKGRTATDGAGRNASGEIGTVECYDLSKNEWKFVCPMAESLYGHAGTTHEELMYISGGITRDTFRKELYCYDPVMDTWSRRADMATARGLHCMCTVAGRLYVMGGNHFLGDGSYADVLSVEFYCPATGQWTAAAPMPLGQSDVGVATLRGQVYVLGGYSWSSCCMVDMVQRYDPESDAWEHAFSLPEPMGGIRAFGMTVHTPDDLLESPESHTHEYLLDTPTS</sequence>
<comment type="caution">
    <text evidence="2">The sequence shown here is derived from an EMBL/GenBank/DDBJ whole genome shotgun (WGS) entry which is preliminary data.</text>
</comment>
<evidence type="ECO:0000256" key="1">
    <source>
        <dbReference type="ARBA" id="ARBA00022441"/>
    </source>
</evidence>
<organism evidence="2 3">
    <name type="scientific">Aldrovandia affinis</name>
    <dbReference type="NCBI Taxonomy" id="143900"/>
    <lineage>
        <taxon>Eukaryota</taxon>
        <taxon>Metazoa</taxon>
        <taxon>Chordata</taxon>
        <taxon>Craniata</taxon>
        <taxon>Vertebrata</taxon>
        <taxon>Euteleostomi</taxon>
        <taxon>Actinopterygii</taxon>
        <taxon>Neopterygii</taxon>
        <taxon>Teleostei</taxon>
        <taxon>Notacanthiformes</taxon>
        <taxon>Halosauridae</taxon>
        <taxon>Aldrovandia</taxon>
    </lineage>
</organism>
<dbReference type="GO" id="GO:0032465">
    <property type="term" value="P:regulation of cytokinesis"/>
    <property type="evidence" value="ECO:0007669"/>
    <property type="project" value="TreeGrafter"/>
</dbReference>
<dbReference type="AlphaFoldDB" id="A0AAD7SPU9"/>
<name>A0AAD7SPU9_9TELE</name>